<gene>
    <name evidence="1" type="ORF">NEZAVI_LOCUS14122</name>
</gene>
<evidence type="ECO:0000313" key="2">
    <source>
        <dbReference type="Proteomes" id="UP001152798"/>
    </source>
</evidence>
<dbReference type="AlphaFoldDB" id="A0A9P0MWE6"/>
<keyword evidence="2" id="KW-1185">Reference proteome</keyword>
<evidence type="ECO:0000313" key="1">
    <source>
        <dbReference type="EMBL" id="CAH1406106.1"/>
    </source>
</evidence>
<protein>
    <submittedName>
        <fullName evidence="1">Uncharacterized protein</fullName>
    </submittedName>
</protein>
<name>A0A9P0MWE6_NEZVI</name>
<sequence>MTEIYIVGALRCIGHSLQHEAIPRTLLGRPRPGLLCDGPPRAVLHPEGEGVRRPRNAML</sequence>
<dbReference type="Proteomes" id="UP001152798">
    <property type="component" value="Chromosome 6"/>
</dbReference>
<dbReference type="EMBL" id="OV725082">
    <property type="protein sequence ID" value="CAH1406106.1"/>
    <property type="molecule type" value="Genomic_DNA"/>
</dbReference>
<accession>A0A9P0MWE6</accession>
<organism evidence="1 2">
    <name type="scientific">Nezara viridula</name>
    <name type="common">Southern green stink bug</name>
    <name type="synonym">Cimex viridulus</name>
    <dbReference type="NCBI Taxonomy" id="85310"/>
    <lineage>
        <taxon>Eukaryota</taxon>
        <taxon>Metazoa</taxon>
        <taxon>Ecdysozoa</taxon>
        <taxon>Arthropoda</taxon>
        <taxon>Hexapoda</taxon>
        <taxon>Insecta</taxon>
        <taxon>Pterygota</taxon>
        <taxon>Neoptera</taxon>
        <taxon>Paraneoptera</taxon>
        <taxon>Hemiptera</taxon>
        <taxon>Heteroptera</taxon>
        <taxon>Panheteroptera</taxon>
        <taxon>Pentatomomorpha</taxon>
        <taxon>Pentatomoidea</taxon>
        <taxon>Pentatomidae</taxon>
        <taxon>Pentatominae</taxon>
        <taxon>Nezara</taxon>
    </lineage>
</organism>
<reference evidence="1" key="1">
    <citation type="submission" date="2022-01" db="EMBL/GenBank/DDBJ databases">
        <authorList>
            <person name="King R."/>
        </authorList>
    </citation>
    <scope>NUCLEOTIDE SEQUENCE</scope>
</reference>
<proteinExistence type="predicted"/>